<protein>
    <submittedName>
        <fullName evidence="6">Bifunctional metallophosphatase/5'-nucleotidase</fullName>
    </submittedName>
</protein>
<dbReference type="Pfam" id="PF00149">
    <property type="entry name" value="Metallophos"/>
    <property type="match status" value="1"/>
</dbReference>
<dbReference type="InterPro" id="IPR006179">
    <property type="entry name" value="5_nucleotidase/apyrase"/>
</dbReference>
<dbReference type="CDD" id="cd00845">
    <property type="entry name" value="MPP_UshA_N_like"/>
    <property type="match status" value="1"/>
</dbReference>
<dbReference type="PANTHER" id="PTHR11575:SF24">
    <property type="entry name" value="5'-NUCLEOTIDASE"/>
    <property type="match status" value="1"/>
</dbReference>
<dbReference type="InterPro" id="IPR008334">
    <property type="entry name" value="5'-Nucleotdase_C"/>
</dbReference>
<gene>
    <name evidence="6" type="ORF">DWV06_09540</name>
</gene>
<sequence>MKKNIKLFLSCLIVIGLVLFPISVSKSSAGQQDKKITILFTHDLHDNFLPLKTEKNGEVEKCGGFARLQTAIKEQKKLDEEALLLDAGDFSMGTPFQTIFRSDAPELSIMGEMGYDVVTLGNHEFDYRATGLAESLEAAKKSGGRLPQLVQSNISYPKDKQGNLTDTLLKLKHAMEEYGAKEYTVLERNGVRVGIFGIMGEGSASMAPMSEVQFKDPIKHAKQKVQILKEQEKVDFIICLSHSGTDKDASKSEDEILAKKVPDINLIISGHTHTKLSEPIVVGDTVIGSCEDSGKNLGIVQFSQKESKNWKMDHYDLRGIDDKMEEDKKISDRIKSYKKIVQEKYFDQFRLKCDEVLAQSSFYFDSPKNIIKHHQESLLGNFISDSYIYAVKKAEGKDYIPVSAAIVPAGTIRGTFFQGDITVWDAFNVSSLGMGADNLPGYPLISVYLTGKELKTVCEVDASITPIMKEAQLFLSGMNFTFNPNRFIFNKVIKTILVNEEGTAQEIEDEKLYRVAAGLYSAQMLSVVGEKSHGLLKIQPKTKDGNPITDFESQIIYDNSDGKKTEVKEWYAIVEYLKSFEQKDGISQIPERYNRNQERKVVDNSKNILALLQKPNHITVVVYVLIVVILTLIIVVVMRIVKKIKRKKTVQ</sequence>
<dbReference type="OrthoDB" id="9800780at2"/>
<keyword evidence="3" id="KW-0472">Membrane</keyword>
<dbReference type="GO" id="GO:0016788">
    <property type="term" value="F:hydrolase activity, acting on ester bonds"/>
    <property type="evidence" value="ECO:0007669"/>
    <property type="project" value="InterPro"/>
</dbReference>
<dbReference type="Gene3D" id="3.60.21.10">
    <property type="match status" value="1"/>
</dbReference>
<reference evidence="6 7" key="1">
    <citation type="submission" date="2018-07" db="EMBL/GenBank/DDBJ databases">
        <title>Anaerosacharophilus polymeroproducens gen. nov. sp. nov., an anaerobic bacterium isolated from salt field.</title>
        <authorList>
            <person name="Kim W."/>
            <person name="Yang S.-H."/>
            <person name="Oh J."/>
            <person name="Lee J.-H."/>
            <person name="Kwon K.K."/>
        </authorList>
    </citation>
    <scope>NUCLEOTIDE SEQUENCE [LARGE SCALE GENOMIC DNA]</scope>
    <source>
        <strain evidence="6 7">MCWD5</strain>
    </source>
</reference>
<evidence type="ECO:0000259" key="4">
    <source>
        <dbReference type="Pfam" id="PF00149"/>
    </source>
</evidence>
<dbReference type="InterPro" id="IPR004843">
    <property type="entry name" value="Calcineurin-like_PHP"/>
</dbReference>
<organism evidence="6 7">
    <name type="scientific">Anaerosacchariphilus polymeriproducens</name>
    <dbReference type="NCBI Taxonomy" id="1812858"/>
    <lineage>
        <taxon>Bacteria</taxon>
        <taxon>Bacillati</taxon>
        <taxon>Bacillota</taxon>
        <taxon>Clostridia</taxon>
        <taxon>Lachnospirales</taxon>
        <taxon>Lachnospiraceae</taxon>
        <taxon>Anaerosacchariphilus</taxon>
    </lineage>
</organism>
<keyword evidence="2" id="KW-0378">Hydrolase</keyword>
<dbReference type="EMBL" id="QRCT01000026">
    <property type="protein sequence ID" value="RDU23440.1"/>
    <property type="molecule type" value="Genomic_DNA"/>
</dbReference>
<dbReference type="PANTHER" id="PTHR11575">
    <property type="entry name" value="5'-NUCLEOTIDASE-RELATED"/>
    <property type="match status" value="1"/>
</dbReference>
<dbReference type="PROSITE" id="PS00786">
    <property type="entry name" value="5_NUCLEOTIDASE_2"/>
    <property type="match status" value="1"/>
</dbReference>
<keyword evidence="1" id="KW-0732">Signal</keyword>
<dbReference type="Pfam" id="PF02872">
    <property type="entry name" value="5_nucleotid_C"/>
    <property type="match status" value="1"/>
</dbReference>
<evidence type="ECO:0000259" key="5">
    <source>
        <dbReference type="Pfam" id="PF02872"/>
    </source>
</evidence>
<feature type="transmembrane region" description="Helical" evidence="3">
    <location>
        <begin position="620"/>
        <end position="641"/>
    </location>
</feature>
<keyword evidence="3" id="KW-1133">Transmembrane helix</keyword>
<keyword evidence="3" id="KW-0812">Transmembrane</keyword>
<comment type="similarity">
    <text evidence="2">Belongs to the 5'-nucleotidase family.</text>
</comment>
<dbReference type="SUPFAM" id="SSF55816">
    <property type="entry name" value="5'-nucleotidase (syn. UDP-sugar hydrolase), C-terminal domain"/>
    <property type="match status" value="1"/>
</dbReference>
<dbReference type="GO" id="GO:0000166">
    <property type="term" value="F:nucleotide binding"/>
    <property type="evidence" value="ECO:0007669"/>
    <property type="project" value="UniProtKB-KW"/>
</dbReference>
<dbReference type="InterPro" id="IPR029052">
    <property type="entry name" value="Metallo-depent_PP-like"/>
</dbReference>
<dbReference type="RefSeq" id="WP_115481957.1">
    <property type="nucleotide sequence ID" value="NZ_QRCT01000026.1"/>
</dbReference>
<evidence type="ECO:0000313" key="7">
    <source>
        <dbReference type="Proteomes" id="UP000255036"/>
    </source>
</evidence>
<keyword evidence="2" id="KW-0547">Nucleotide-binding</keyword>
<evidence type="ECO:0000256" key="1">
    <source>
        <dbReference type="ARBA" id="ARBA00022729"/>
    </source>
</evidence>
<accession>A0A371AVD7</accession>
<dbReference type="PRINTS" id="PR01607">
    <property type="entry name" value="APYRASEFAMLY"/>
</dbReference>
<evidence type="ECO:0000256" key="3">
    <source>
        <dbReference type="SAM" id="Phobius"/>
    </source>
</evidence>
<name>A0A371AVD7_9FIRM</name>
<feature type="domain" description="5'-Nucleotidase C-terminal" evidence="5">
    <location>
        <begin position="373"/>
        <end position="522"/>
    </location>
</feature>
<dbReference type="GO" id="GO:0009166">
    <property type="term" value="P:nucleotide catabolic process"/>
    <property type="evidence" value="ECO:0007669"/>
    <property type="project" value="InterPro"/>
</dbReference>
<comment type="caution">
    <text evidence="6">The sequence shown here is derived from an EMBL/GenBank/DDBJ whole genome shotgun (WGS) entry which is preliminary data.</text>
</comment>
<evidence type="ECO:0000256" key="2">
    <source>
        <dbReference type="RuleBase" id="RU362119"/>
    </source>
</evidence>
<dbReference type="GO" id="GO:0046872">
    <property type="term" value="F:metal ion binding"/>
    <property type="evidence" value="ECO:0007669"/>
    <property type="project" value="InterPro"/>
</dbReference>
<dbReference type="InterPro" id="IPR036907">
    <property type="entry name" value="5'-Nucleotdase_C_sf"/>
</dbReference>
<dbReference type="InterPro" id="IPR006146">
    <property type="entry name" value="5'-Nucleotdase_CS"/>
</dbReference>
<evidence type="ECO:0000313" key="6">
    <source>
        <dbReference type="EMBL" id="RDU23440.1"/>
    </source>
</evidence>
<proteinExistence type="inferred from homology"/>
<dbReference type="Proteomes" id="UP000255036">
    <property type="component" value="Unassembled WGS sequence"/>
</dbReference>
<dbReference type="Gene3D" id="3.90.780.10">
    <property type="entry name" value="5'-Nucleotidase, C-terminal domain"/>
    <property type="match status" value="1"/>
</dbReference>
<dbReference type="SUPFAM" id="SSF56300">
    <property type="entry name" value="Metallo-dependent phosphatases"/>
    <property type="match status" value="1"/>
</dbReference>
<feature type="domain" description="Calcineurin-like phosphoesterase" evidence="4">
    <location>
        <begin position="37"/>
        <end position="274"/>
    </location>
</feature>
<keyword evidence="7" id="KW-1185">Reference proteome</keyword>
<dbReference type="AlphaFoldDB" id="A0A371AVD7"/>